<evidence type="ECO:0000256" key="1">
    <source>
        <dbReference type="SAM" id="MobiDB-lite"/>
    </source>
</evidence>
<feature type="compositionally biased region" description="Basic and acidic residues" evidence="1">
    <location>
        <begin position="48"/>
        <end position="67"/>
    </location>
</feature>
<accession>A0A8J5RW76</accession>
<proteinExistence type="predicted"/>
<reference evidence="2" key="1">
    <citation type="journal article" date="2021" name="bioRxiv">
        <title>Whole Genome Assembly and Annotation of Northern Wild Rice, Zizania palustris L., Supports a Whole Genome Duplication in the Zizania Genus.</title>
        <authorList>
            <person name="Haas M."/>
            <person name="Kono T."/>
            <person name="Macchietto M."/>
            <person name="Millas R."/>
            <person name="McGilp L."/>
            <person name="Shao M."/>
            <person name="Duquette J."/>
            <person name="Hirsch C.N."/>
            <person name="Kimball J."/>
        </authorList>
    </citation>
    <scope>NUCLEOTIDE SEQUENCE</scope>
    <source>
        <tissue evidence="2">Fresh leaf tissue</tissue>
    </source>
</reference>
<name>A0A8J5RW76_ZIZPA</name>
<dbReference type="Proteomes" id="UP000729402">
    <property type="component" value="Unassembled WGS sequence"/>
</dbReference>
<dbReference type="AlphaFoldDB" id="A0A8J5RW76"/>
<dbReference type="OrthoDB" id="680195at2759"/>
<evidence type="ECO:0000313" key="3">
    <source>
        <dbReference type="Proteomes" id="UP000729402"/>
    </source>
</evidence>
<feature type="region of interest" description="Disordered" evidence="1">
    <location>
        <begin position="38"/>
        <end position="67"/>
    </location>
</feature>
<gene>
    <name evidence="2" type="ORF">GUJ93_ZPchr0001g30174</name>
</gene>
<evidence type="ECO:0000313" key="2">
    <source>
        <dbReference type="EMBL" id="KAG8052448.1"/>
    </source>
</evidence>
<protein>
    <submittedName>
        <fullName evidence="2">Uncharacterized protein</fullName>
    </submittedName>
</protein>
<comment type="caution">
    <text evidence="2">The sequence shown here is derived from an EMBL/GenBank/DDBJ whole genome shotgun (WGS) entry which is preliminary data.</text>
</comment>
<sequence>MASIVMLVSELLGRESTGVLAANWYMGGHSLREFRPTAAAAPAPAGVKSERPAEARSSDVDEDKKRKESFEDLAAVSRIAVDVMWP</sequence>
<keyword evidence="3" id="KW-1185">Reference proteome</keyword>
<organism evidence="2 3">
    <name type="scientific">Zizania palustris</name>
    <name type="common">Northern wild rice</name>
    <dbReference type="NCBI Taxonomy" id="103762"/>
    <lineage>
        <taxon>Eukaryota</taxon>
        <taxon>Viridiplantae</taxon>
        <taxon>Streptophyta</taxon>
        <taxon>Embryophyta</taxon>
        <taxon>Tracheophyta</taxon>
        <taxon>Spermatophyta</taxon>
        <taxon>Magnoliopsida</taxon>
        <taxon>Liliopsida</taxon>
        <taxon>Poales</taxon>
        <taxon>Poaceae</taxon>
        <taxon>BOP clade</taxon>
        <taxon>Oryzoideae</taxon>
        <taxon>Oryzeae</taxon>
        <taxon>Zizaniinae</taxon>
        <taxon>Zizania</taxon>
    </lineage>
</organism>
<reference evidence="2" key="2">
    <citation type="submission" date="2021-02" db="EMBL/GenBank/DDBJ databases">
        <authorList>
            <person name="Kimball J.A."/>
            <person name="Haas M.W."/>
            <person name="Macchietto M."/>
            <person name="Kono T."/>
            <person name="Duquette J."/>
            <person name="Shao M."/>
        </authorList>
    </citation>
    <scope>NUCLEOTIDE SEQUENCE</scope>
    <source>
        <tissue evidence="2">Fresh leaf tissue</tissue>
    </source>
</reference>
<dbReference type="EMBL" id="JAAALK010000288">
    <property type="protein sequence ID" value="KAG8052448.1"/>
    <property type="molecule type" value="Genomic_DNA"/>
</dbReference>